<organism evidence="2 3">
    <name type="scientific">Phaeocystidibacter luteus</name>
    <dbReference type="NCBI Taxonomy" id="911197"/>
    <lineage>
        <taxon>Bacteria</taxon>
        <taxon>Pseudomonadati</taxon>
        <taxon>Bacteroidota</taxon>
        <taxon>Flavobacteriia</taxon>
        <taxon>Flavobacteriales</taxon>
        <taxon>Phaeocystidibacteraceae</taxon>
        <taxon>Phaeocystidibacter</taxon>
    </lineage>
</organism>
<sequence length="228" mass="26337">MKYLLFFFSAVFMISCGSQKATSGIAKAERQTYKMFIQEDGYLSQTPAMQHVELIPEKYGFTYVRTLEGPGVSLIDSIYFHPNGQPREHVMKHYGNTKRVVYSKPNIFMIELGDTARIINEYDTVYDALQLDLVLRGYDTLGITRDIPFFLPTSGDFTFYEIQEIREDSIPAHWLTREEIPVVHRFAAGSGTLYEAWYAEGEVLPVKMRVRSGGTQYVYLRYIVEEME</sequence>
<keyword evidence="1" id="KW-0732">Signal</keyword>
<dbReference type="PROSITE" id="PS51257">
    <property type="entry name" value="PROKAR_LIPOPROTEIN"/>
    <property type="match status" value="1"/>
</dbReference>
<accession>A0A6N6REF5</accession>
<gene>
    <name evidence="2" type="ORF">F8C67_10695</name>
</gene>
<dbReference type="EMBL" id="WBVO01000009">
    <property type="protein sequence ID" value="KAB2808031.1"/>
    <property type="molecule type" value="Genomic_DNA"/>
</dbReference>
<evidence type="ECO:0000313" key="3">
    <source>
        <dbReference type="Proteomes" id="UP000468650"/>
    </source>
</evidence>
<reference evidence="2 3" key="1">
    <citation type="submission" date="2019-09" db="EMBL/GenBank/DDBJ databases">
        <title>Genomes of family Cryomorphaceae.</title>
        <authorList>
            <person name="Bowman J.P."/>
        </authorList>
    </citation>
    <scope>NUCLEOTIDE SEQUENCE [LARGE SCALE GENOMIC DNA]</scope>
    <source>
        <strain evidence="2 3">LMG 25704</strain>
    </source>
</reference>
<protein>
    <recommendedName>
        <fullName evidence="4">DUF3108 domain-containing protein</fullName>
    </recommendedName>
</protein>
<dbReference type="Proteomes" id="UP000468650">
    <property type="component" value="Unassembled WGS sequence"/>
</dbReference>
<keyword evidence="3" id="KW-1185">Reference proteome</keyword>
<dbReference type="AlphaFoldDB" id="A0A6N6REF5"/>
<feature type="chain" id="PRO_5027059219" description="DUF3108 domain-containing protein" evidence="1">
    <location>
        <begin position="21"/>
        <end position="228"/>
    </location>
</feature>
<dbReference type="OrthoDB" id="9851531at2"/>
<dbReference type="RefSeq" id="WP_151667845.1">
    <property type="nucleotide sequence ID" value="NZ_WBVO01000009.1"/>
</dbReference>
<comment type="caution">
    <text evidence="2">The sequence shown here is derived from an EMBL/GenBank/DDBJ whole genome shotgun (WGS) entry which is preliminary data.</text>
</comment>
<evidence type="ECO:0000313" key="2">
    <source>
        <dbReference type="EMBL" id="KAB2808031.1"/>
    </source>
</evidence>
<name>A0A6N6REF5_9FLAO</name>
<evidence type="ECO:0008006" key="4">
    <source>
        <dbReference type="Google" id="ProtNLM"/>
    </source>
</evidence>
<evidence type="ECO:0000256" key="1">
    <source>
        <dbReference type="SAM" id="SignalP"/>
    </source>
</evidence>
<proteinExistence type="predicted"/>
<feature type="signal peptide" evidence="1">
    <location>
        <begin position="1"/>
        <end position="20"/>
    </location>
</feature>